<comment type="caution">
    <text evidence="2">The sequence shown here is derived from an EMBL/GenBank/DDBJ whole genome shotgun (WGS) entry which is preliminary data.</text>
</comment>
<feature type="compositionally biased region" description="Basic and acidic residues" evidence="1">
    <location>
        <begin position="1"/>
        <end position="10"/>
    </location>
</feature>
<reference evidence="2" key="1">
    <citation type="journal article" date="2015" name="Nature">
        <title>Complex archaea that bridge the gap between prokaryotes and eukaryotes.</title>
        <authorList>
            <person name="Spang A."/>
            <person name="Saw J.H."/>
            <person name="Jorgensen S.L."/>
            <person name="Zaremba-Niedzwiedzka K."/>
            <person name="Martijn J."/>
            <person name="Lind A.E."/>
            <person name="van Eijk R."/>
            <person name="Schleper C."/>
            <person name="Guy L."/>
            <person name="Ettema T.J."/>
        </authorList>
    </citation>
    <scope>NUCLEOTIDE SEQUENCE</scope>
</reference>
<proteinExistence type="predicted"/>
<feature type="region of interest" description="Disordered" evidence="1">
    <location>
        <begin position="1"/>
        <end position="34"/>
    </location>
</feature>
<protein>
    <submittedName>
        <fullName evidence="2">Uncharacterized protein</fullName>
    </submittedName>
</protein>
<dbReference type="AlphaFoldDB" id="A0A0F9AYZ4"/>
<organism evidence="2">
    <name type="scientific">marine sediment metagenome</name>
    <dbReference type="NCBI Taxonomy" id="412755"/>
    <lineage>
        <taxon>unclassified sequences</taxon>
        <taxon>metagenomes</taxon>
        <taxon>ecological metagenomes</taxon>
    </lineage>
</organism>
<evidence type="ECO:0000313" key="2">
    <source>
        <dbReference type="EMBL" id="KKL14660.1"/>
    </source>
</evidence>
<name>A0A0F9AYZ4_9ZZZZ</name>
<gene>
    <name evidence="2" type="ORF">LCGC14_2513460</name>
</gene>
<feature type="non-terminal residue" evidence="2">
    <location>
        <position position="50"/>
    </location>
</feature>
<evidence type="ECO:0000256" key="1">
    <source>
        <dbReference type="SAM" id="MobiDB-lite"/>
    </source>
</evidence>
<sequence>MWGRELHPNAREGLPARTAYGFSPPDQSRGIDFTVGGSKECKEVSATSAR</sequence>
<accession>A0A0F9AYZ4</accession>
<dbReference type="EMBL" id="LAZR01040367">
    <property type="protein sequence ID" value="KKL14660.1"/>
    <property type="molecule type" value="Genomic_DNA"/>
</dbReference>